<dbReference type="EMBL" id="AACS02000005">
    <property type="protein sequence ID" value="EAU80572.1"/>
    <property type="molecule type" value="Genomic_DNA"/>
</dbReference>
<sequence>MNAFTAFRSAAKSVLRPPRPPPAVNLGTRCSAARFHTTPIVFKKKNDLDLEALGTDKRKQRMQVPKHNPTPKKRRNEKIGLPFVQLLDTQTNTPGPMRPLQEILDSLNLEEYYVELVSETPPVVRIVDIKEARAGTLAERQKSKRGAGQKDMHKEAQLTWSMAEADEAHKLSKVREDLEKGYRVDIVFSPKPRARAPAQMEMRFKLEEVRKKFDDVAKEWKAMSVDKRMGVLYLQSKVKVTAKVDREVLKESIPKSVLEKRERIEREQKHLAMKQQQAQKDLESSYQNLWGV</sequence>
<dbReference type="eggNOG" id="ENOG502QWD8">
    <property type="taxonomic scope" value="Eukaryota"/>
</dbReference>
<accession>A8PGT5</accession>
<dbReference type="AlphaFoldDB" id="A8PGT5"/>
<evidence type="ECO:0000313" key="5">
    <source>
        <dbReference type="Proteomes" id="UP000001861"/>
    </source>
</evidence>
<dbReference type="OMA" id="ETTHYVE"/>
<dbReference type="InterPro" id="IPR036788">
    <property type="entry name" value="T_IF-3_C_sf"/>
</dbReference>
<dbReference type="InterPro" id="IPR001288">
    <property type="entry name" value="Translation_initiation_fac_3"/>
</dbReference>
<dbReference type="STRING" id="240176.A8PGT5"/>
<dbReference type="Proteomes" id="UP000001861">
    <property type="component" value="Unassembled WGS sequence"/>
</dbReference>
<evidence type="ECO:0000256" key="1">
    <source>
        <dbReference type="ARBA" id="ARBA00005439"/>
    </source>
</evidence>
<dbReference type="PANTHER" id="PTHR10938">
    <property type="entry name" value="TRANSLATION INITIATION FACTOR IF-3"/>
    <property type="match status" value="1"/>
</dbReference>
<evidence type="ECO:0000313" key="4">
    <source>
        <dbReference type="EMBL" id="EAU80572.1"/>
    </source>
</evidence>
<dbReference type="VEuPathDB" id="FungiDB:CC1G_09969"/>
<organism evidence="4 5">
    <name type="scientific">Coprinopsis cinerea (strain Okayama-7 / 130 / ATCC MYA-4618 / FGSC 9003)</name>
    <name type="common">Inky cap fungus</name>
    <name type="synonym">Hormographiella aspergillata</name>
    <dbReference type="NCBI Taxonomy" id="240176"/>
    <lineage>
        <taxon>Eukaryota</taxon>
        <taxon>Fungi</taxon>
        <taxon>Dikarya</taxon>
        <taxon>Basidiomycota</taxon>
        <taxon>Agaricomycotina</taxon>
        <taxon>Agaricomycetes</taxon>
        <taxon>Agaricomycetidae</taxon>
        <taxon>Agaricales</taxon>
        <taxon>Agaricineae</taxon>
        <taxon>Psathyrellaceae</taxon>
        <taxon>Coprinopsis</taxon>
    </lineage>
</organism>
<keyword evidence="3" id="KW-0648">Protein biosynthesis</keyword>
<name>A8PGT5_COPC7</name>
<dbReference type="GO" id="GO:0043022">
    <property type="term" value="F:ribosome binding"/>
    <property type="evidence" value="ECO:0007669"/>
    <property type="project" value="TreeGrafter"/>
</dbReference>
<reference evidence="4 5" key="1">
    <citation type="journal article" date="2010" name="Proc. Natl. Acad. Sci. U.S.A.">
        <title>Insights into evolution of multicellular fungi from the assembled chromosomes of the mushroom Coprinopsis cinerea (Coprinus cinereus).</title>
        <authorList>
            <person name="Stajich J.E."/>
            <person name="Wilke S.K."/>
            <person name="Ahren D."/>
            <person name="Au C.H."/>
            <person name="Birren B.W."/>
            <person name="Borodovsky M."/>
            <person name="Burns C."/>
            <person name="Canback B."/>
            <person name="Casselton L.A."/>
            <person name="Cheng C.K."/>
            <person name="Deng J."/>
            <person name="Dietrich F.S."/>
            <person name="Fargo D.C."/>
            <person name="Farman M.L."/>
            <person name="Gathman A.C."/>
            <person name="Goldberg J."/>
            <person name="Guigo R."/>
            <person name="Hoegger P.J."/>
            <person name="Hooker J.B."/>
            <person name="Huggins A."/>
            <person name="James T.Y."/>
            <person name="Kamada T."/>
            <person name="Kilaru S."/>
            <person name="Kodira C."/>
            <person name="Kues U."/>
            <person name="Kupfer D."/>
            <person name="Kwan H.S."/>
            <person name="Lomsadze A."/>
            <person name="Li W."/>
            <person name="Lilly W.W."/>
            <person name="Ma L.J."/>
            <person name="Mackey A.J."/>
            <person name="Manning G."/>
            <person name="Martin F."/>
            <person name="Muraguchi H."/>
            <person name="Natvig D.O."/>
            <person name="Palmerini H."/>
            <person name="Ramesh M.A."/>
            <person name="Rehmeyer C.J."/>
            <person name="Roe B.A."/>
            <person name="Shenoy N."/>
            <person name="Stanke M."/>
            <person name="Ter-Hovhannisyan V."/>
            <person name="Tunlid A."/>
            <person name="Velagapudi R."/>
            <person name="Vision T.J."/>
            <person name="Zeng Q."/>
            <person name="Zolan M.E."/>
            <person name="Pukkila P.J."/>
        </authorList>
    </citation>
    <scope>NUCLEOTIDE SEQUENCE [LARGE SCALE GENOMIC DNA]</scope>
    <source>
        <strain evidence="5">Okayama-7 / 130 / ATCC MYA-4618 / FGSC 9003</strain>
    </source>
</reference>
<dbReference type="Gene3D" id="3.30.110.10">
    <property type="entry name" value="Translation initiation factor 3 (IF-3), C-terminal domain"/>
    <property type="match status" value="1"/>
</dbReference>
<dbReference type="SUPFAM" id="SSF55200">
    <property type="entry name" value="Translation initiation factor IF3, C-terminal domain"/>
    <property type="match status" value="1"/>
</dbReference>
<dbReference type="InParanoid" id="A8PGT5"/>
<gene>
    <name evidence="4" type="ORF">CC1G_09969</name>
</gene>
<comment type="similarity">
    <text evidence="1">Belongs to the IF-3 family.</text>
</comment>
<dbReference type="GO" id="GO:0003743">
    <property type="term" value="F:translation initiation factor activity"/>
    <property type="evidence" value="ECO:0007669"/>
    <property type="project" value="UniProtKB-KW"/>
</dbReference>
<dbReference type="GeneID" id="6017955"/>
<keyword evidence="2" id="KW-0396">Initiation factor</keyword>
<dbReference type="RefSeq" id="XP_001841277.1">
    <property type="nucleotide sequence ID" value="XM_001841225.2"/>
</dbReference>
<keyword evidence="5" id="KW-1185">Reference proteome</keyword>
<dbReference type="GO" id="GO:0032790">
    <property type="term" value="P:ribosome disassembly"/>
    <property type="evidence" value="ECO:0007669"/>
    <property type="project" value="TreeGrafter"/>
</dbReference>
<dbReference type="GO" id="GO:0070124">
    <property type="term" value="P:mitochondrial translational initiation"/>
    <property type="evidence" value="ECO:0007669"/>
    <property type="project" value="TreeGrafter"/>
</dbReference>
<proteinExistence type="inferred from homology"/>
<dbReference type="KEGG" id="cci:CC1G_09969"/>
<evidence type="ECO:0000256" key="3">
    <source>
        <dbReference type="ARBA" id="ARBA00022917"/>
    </source>
</evidence>
<comment type="caution">
    <text evidence="4">The sequence shown here is derived from an EMBL/GenBank/DDBJ whole genome shotgun (WGS) entry which is preliminary data.</text>
</comment>
<evidence type="ECO:0008006" key="6">
    <source>
        <dbReference type="Google" id="ProtNLM"/>
    </source>
</evidence>
<dbReference type="GO" id="GO:0005739">
    <property type="term" value="C:mitochondrion"/>
    <property type="evidence" value="ECO:0007669"/>
    <property type="project" value="TreeGrafter"/>
</dbReference>
<dbReference type="OrthoDB" id="21573at2759"/>
<evidence type="ECO:0000256" key="2">
    <source>
        <dbReference type="ARBA" id="ARBA00022540"/>
    </source>
</evidence>
<protein>
    <recommendedName>
        <fullName evidence="6">Translation initiation factor 3 N-terminal domain-containing protein</fullName>
    </recommendedName>
</protein>
<dbReference type="PANTHER" id="PTHR10938:SF0">
    <property type="entry name" value="TRANSLATION INITIATION FACTOR IF-3, MITOCHONDRIAL"/>
    <property type="match status" value="1"/>
</dbReference>